<comment type="caution">
    <text evidence="2">The sequence shown here is derived from an EMBL/GenBank/DDBJ whole genome shotgun (WGS) entry which is preliminary data.</text>
</comment>
<evidence type="ECO:0000313" key="2">
    <source>
        <dbReference type="EMBL" id="KAK6644263.1"/>
    </source>
</evidence>
<gene>
    <name evidence="2" type="ORF">RUM43_000530</name>
</gene>
<reference evidence="2 3" key="1">
    <citation type="submission" date="2023-10" db="EMBL/GenBank/DDBJ databases">
        <title>Genomes of two closely related lineages of the louse Polyplax serrata with different host specificities.</title>
        <authorList>
            <person name="Martinu J."/>
            <person name="Tarabai H."/>
            <person name="Stefka J."/>
            <person name="Hypsa V."/>
        </authorList>
    </citation>
    <scope>NUCLEOTIDE SEQUENCE [LARGE SCALE GENOMIC DNA]</scope>
    <source>
        <strain evidence="2">HR10_N</strain>
    </source>
</reference>
<dbReference type="AlphaFoldDB" id="A0AAN8SCJ3"/>
<feature type="region of interest" description="Disordered" evidence="1">
    <location>
        <begin position="1"/>
        <end position="22"/>
    </location>
</feature>
<sequence>MAGPAKVRLDKNDVVTRDDNDASAQTGELHVLVCANLAPPYQNLFNSLKQSEMSQASSSTLQLHELAADNEKTFLFY</sequence>
<evidence type="ECO:0000256" key="1">
    <source>
        <dbReference type="SAM" id="MobiDB-lite"/>
    </source>
</evidence>
<evidence type="ECO:0000313" key="3">
    <source>
        <dbReference type="Proteomes" id="UP001372834"/>
    </source>
</evidence>
<proteinExistence type="predicted"/>
<dbReference type="EMBL" id="JAWJWE010000001">
    <property type="protein sequence ID" value="KAK6644263.1"/>
    <property type="molecule type" value="Genomic_DNA"/>
</dbReference>
<name>A0AAN8SCJ3_POLSC</name>
<accession>A0AAN8SCJ3</accession>
<dbReference type="Proteomes" id="UP001372834">
    <property type="component" value="Unassembled WGS sequence"/>
</dbReference>
<feature type="compositionally biased region" description="Basic and acidic residues" evidence="1">
    <location>
        <begin position="7"/>
        <end position="20"/>
    </location>
</feature>
<organism evidence="2 3">
    <name type="scientific">Polyplax serrata</name>
    <name type="common">Common mouse louse</name>
    <dbReference type="NCBI Taxonomy" id="468196"/>
    <lineage>
        <taxon>Eukaryota</taxon>
        <taxon>Metazoa</taxon>
        <taxon>Ecdysozoa</taxon>
        <taxon>Arthropoda</taxon>
        <taxon>Hexapoda</taxon>
        <taxon>Insecta</taxon>
        <taxon>Pterygota</taxon>
        <taxon>Neoptera</taxon>
        <taxon>Paraneoptera</taxon>
        <taxon>Psocodea</taxon>
        <taxon>Troctomorpha</taxon>
        <taxon>Phthiraptera</taxon>
        <taxon>Anoplura</taxon>
        <taxon>Polyplacidae</taxon>
        <taxon>Polyplax</taxon>
    </lineage>
</organism>
<protein>
    <submittedName>
        <fullName evidence="2">Uncharacterized protein</fullName>
    </submittedName>
</protein>